<keyword evidence="6" id="KW-0539">Nucleus</keyword>
<evidence type="ECO:0000313" key="9">
    <source>
        <dbReference type="EMBL" id="CAF4935201.1"/>
    </source>
</evidence>
<feature type="domain" description="C2H2-type" evidence="8">
    <location>
        <begin position="450"/>
        <end position="473"/>
    </location>
</feature>
<dbReference type="PANTHER" id="PTHR24409:SF295">
    <property type="entry name" value="AZ2-RELATED"/>
    <property type="match status" value="1"/>
</dbReference>
<gene>
    <name evidence="9" type="ORF">PMACD_LOCUS14201</name>
</gene>
<feature type="domain" description="C2H2-type" evidence="8">
    <location>
        <begin position="538"/>
        <end position="565"/>
    </location>
</feature>
<keyword evidence="2" id="KW-0479">Metal-binding</keyword>
<dbReference type="SMART" id="SM00355">
    <property type="entry name" value="ZnF_C2H2"/>
    <property type="match status" value="11"/>
</dbReference>
<evidence type="ECO:0000256" key="6">
    <source>
        <dbReference type="ARBA" id="ARBA00023242"/>
    </source>
</evidence>
<dbReference type="InterPro" id="IPR036236">
    <property type="entry name" value="Znf_C2H2_sf"/>
</dbReference>
<evidence type="ECO:0000256" key="7">
    <source>
        <dbReference type="PROSITE-ProRule" id="PRU00042"/>
    </source>
</evidence>
<dbReference type="PROSITE" id="PS00028">
    <property type="entry name" value="ZINC_FINGER_C2H2_1"/>
    <property type="match status" value="8"/>
</dbReference>
<evidence type="ECO:0000256" key="4">
    <source>
        <dbReference type="ARBA" id="ARBA00022771"/>
    </source>
</evidence>
<comment type="subcellular location">
    <subcellularLocation>
        <location evidence="1">Nucleus</location>
    </subcellularLocation>
</comment>
<dbReference type="InterPro" id="IPR012934">
    <property type="entry name" value="Znf_AD"/>
</dbReference>
<organism evidence="9 10">
    <name type="scientific">Pieris macdunnoughi</name>
    <dbReference type="NCBI Taxonomy" id="345717"/>
    <lineage>
        <taxon>Eukaryota</taxon>
        <taxon>Metazoa</taxon>
        <taxon>Ecdysozoa</taxon>
        <taxon>Arthropoda</taxon>
        <taxon>Hexapoda</taxon>
        <taxon>Insecta</taxon>
        <taxon>Pterygota</taxon>
        <taxon>Neoptera</taxon>
        <taxon>Endopterygota</taxon>
        <taxon>Lepidoptera</taxon>
        <taxon>Glossata</taxon>
        <taxon>Ditrysia</taxon>
        <taxon>Papilionoidea</taxon>
        <taxon>Pieridae</taxon>
        <taxon>Pierinae</taxon>
        <taxon>Pieris</taxon>
    </lineage>
</organism>
<evidence type="ECO:0000256" key="5">
    <source>
        <dbReference type="ARBA" id="ARBA00022833"/>
    </source>
</evidence>
<evidence type="ECO:0000256" key="1">
    <source>
        <dbReference type="ARBA" id="ARBA00004123"/>
    </source>
</evidence>
<dbReference type="InterPro" id="IPR013087">
    <property type="entry name" value="Znf_C2H2_type"/>
</dbReference>
<dbReference type="Gene3D" id="3.30.160.60">
    <property type="entry name" value="Classic Zinc Finger"/>
    <property type="match status" value="6"/>
</dbReference>
<dbReference type="SMART" id="SM00868">
    <property type="entry name" value="zf-AD"/>
    <property type="match status" value="2"/>
</dbReference>
<keyword evidence="10" id="KW-1185">Reference proteome</keyword>
<feature type="domain" description="C2H2-type" evidence="8">
    <location>
        <begin position="417"/>
        <end position="447"/>
    </location>
</feature>
<dbReference type="Pfam" id="PF12874">
    <property type="entry name" value="zf-met"/>
    <property type="match status" value="2"/>
</dbReference>
<keyword evidence="5" id="KW-0862">Zinc</keyword>
<evidence type="ECO:0000256" key="3">
    <source>
        <dbReference type="ARBA" id="ARBA00022737"/>
    </source>
</evidence>
<dbReference type="GO" id="GO:0008270">
    <property type="term" value="F:zinc ion binding"/>
    <property type="evidence" value="ECO:0007669"/>
    <property type="project" value="UniProtKB-KW"/>
</dbReference>
<dbReference type="PROSITE" id="PS50157">
    <property type="entry name" value="ZINC_FINGER_C2H2_2"/>
    <property type="match status" value="8"/>
</dbReference>
<evidence type="ECO:0000259" key="8">
    <source>
        <dbReference type="PROSITE" id="PS50157"/>
    </source>
</evidence>
<feature type="domain" description="C2H2-type" evidence="8">
    <location>
        <begin position="296"/>
        <end position="326"/>
    </location>
</feature>
<proteinExistence type="predicted"/>
<dbReference type="OrthoDB" id="10039931at2759"/>
<dbReference type="AlphaFoldDB" id="A0A821X358"/>
<feature type="domain" description="C2H2-type" evidence="8">
    <location>
        <begin position="509"/>
        <end position="537"/>
    </location>
</feature>
<dbReference type="FunFam" id="3.30.160.60:FF:000870">
    <property type="entry name" value="zinc finger protein 197 isoform X1"/>
    <property type="match status" value="1"/>
</dbReference>
<dbReference type="Pfam" id="PF00096">
    <property type="entry name" value="zf-C2H2"/>
    <property type="match status" value="5"/>
</dbReference>
<keyword evidence="4 7" id="KW-0863">Zinc-finger</keyword>
<dbReference type="GO" id="GO:0000981">
    <property type="term" value="F:DNA-binding transcription factor activity, RNA polymerase II-specific"/>
    <property type="evidence" value="ECO:0007669"/>
    <property type="project" value="TreeGrafter"/>
</dbReference>
<comment type="caution">
    <text evidence="9">The sequence shown here is derived from an EMBL/GenBank/DDBJ whole genome shotgun (WGS) entry which is preliminary data.</text>
</comment>
<dbReference type="FunFam" id="3.30.160.60:FF:000065">
    <property type="entry name" value="B-cell CLL/lymphoma 6, member B"/>
    <property type="match status" value="1"/>
</dbReference>
<dbReference type="SUPFAM" id="SSF57667">
    <property type="entry name" value="beta-beta-alpha zinc fingers"/>
    <property type="match status" value="4"/>
</dbReference>
<dbReference type="GO" id="GO:0000977">
    <property type="term" value="F:RNA polymerase II transcription regulatory region sequence-specific DNA binding"/>
    <property type="evidence" value="ECO:0007669"/>
    <property type="project" value="TreeGrafter"/>
</dbReference>
<name>A0A821X358_9NEOP</name>
<feature type="domain" description="C2H2-type" evidence="8">
    <location>
        <begin position="189"/>
        <end position="216"/>
    </location>
</feature>
<keyword evidence="3" id="KW-0677">Repeat</keyword>
<dbReference type="GO" id="GO:0005634">
    <property type="term" value="C:nucleus"/>
    <property type="evidence" value="ECO:0007669"/>
    <property type="project" value="UniProtKB-SubCell"/>
</dbReference>
<evidence type="ECO:0000313" key="10">
    <source>
        <dbReference type="Proteomes" id="UP000663880"/>
    </source>
</evidence>
<feature type="domain" description="C2H2-type" evidence="8">
    <location>
        <begin position="387"/>
        <end position="414"/>
    </location>
</feature>
<accession>A0A821X358</accession>
<evidence type="ECO:0000256" key="2">
    <source>
        <dbReference type="ARBA" id="ARBA00022723"/>
    </source>
</evidence>
<protein>
    <recommendedName>
        <fullName evidence="8">C2H2-type domain-containing protein</fullName>
    </recommendedName>
</protein>
<dbReference type="PANTHER" id="PTHR24409">
    <property type="entry name" value="ZINC FINGER PROTEIN 142"/>
    <property type="match status" value="1"/>
</dbReference>
<dbReference type="Proteomes" id="UP000663880">
    <property type="component" value="Unassembled WGS sequence"/>
</dbReference>
<feature type="domain" description="C2H2-type" evidence="8">
    <location>
        <begin position="479"/>
        <end position="507"/>
    </location>
</feature>
<sequence length="565" mass="66551">MDPLEDEICYGCLNSERKLSNLHDFSLKECFKLILQKATVSMESIQLCFECVAILIKIKRFQERVISSENLWKSMKKNRLQSQTSLQKNNLYNFSLLQHTSAENCEIIQTSLIIKKENDDLDEIDKDDFKQEIEDFSTEADIINEDLKLDLLKDLTQKEIYTEVKLSREEIEKEREEIKISDAYVNAMLKCELCITTFTNNEDLKEHISDKHGEKTKYICTICKCTFNSAISFKYHTDRHKKRYQCMVCNIRFLYRRDVIKHFNFVHCHGVDNITYENGTQERLEAPPDIDKQDRFSCDVCEKSFRWKASLRKHMEGHRIASGQKRKPYCEPCKIHFATTANLKKHVRMSSKHQIQLKLRKLKDSNEDKTDVIKEIRTSVNSARETYSCSQCDKKFQWHGNLMRHMNSHRAKASGELVCMPCNRSFSSIATYQQHMKISKKHVSENDFKYMCSDCGKRFADKTRLKDHIDWEHLKNFKHTCSDCQKAFKTRTSLYLHKQVVHQRDTSEHLCDTCGKHFPNHSKLRIHIRAVHSSVAAYKCTSCGAKFAWHSCLSRHMRRLHKKHV</sequence>
<reference evidence="9" key="1">
    <citation type="submission" date="2021-02" db="EMBL/GenBank/DDBJ databases">
        <authorList>
            <person name="Steward A R."/>
        </authorList>
    </citation>
    <scope>NUCLEOTIDE SEQUENCE</scope>
</reference>
<dbReference type="EMBL" id="CAJOBZ010000064">
    <property type="protein sequence ID" value="CAF4935201.1"/>
    <property type="molecule type" value="Genomic_DNA"/>
</dbReference>